<evidence type="ECO:0000313" key="3">
    <source>
        <dbReference type="Proteomes" id="UP000177629"/>
    </source>
</evidence>
<dbReference type="STRING" id="1802362.A2806_03460"/>
<dbReference type="Proteomes" id="UP000177629">
    <property type="component" value="Unassembled WGS sequence"/>
</dbReference>
<accession>A0A1G2PH26</accession>
<evidence type="ECO:0000313" key="2">
    <source>
        <dbReference type="EMBL" id="OHA47648.1"/>
    </source>
</evidence>
<name>A0A1G2PH26_9BACT</name>
<dbReference type="EMBL" id="MHSS01000015">
    <property type="protein sequence ID" value="OHA47648.1"/>
    <property type="molecule type" value="Genomic_DNA"/>
</dbReference>
<feature type="domain" description="Methyltransferase type 11" evidence="1">
    <location>
        <begin position="49"/>
        <end position="150"/>
    </location>
</feature>
<sequence>MGQFECFRGRHFSVYEQGMNASMRMKWRDIAPWVVAPEYDSSSYIVEEGCGTGGLLLRLGIRFATTPVIGRDISSHFAQTSAEAVSGLANTAVIQENILKPRFASGSVGTKIFSSVWHELYSYNGYREDVLDMVLEQTYRELIPGGRIIIRDGVKPKNQHVAMWLSPKSYGNLPSAREMFMRFVRDFQAVRPVPYGHLQTNDYQLFAVLGSENAYEFLMKKDYLENWEGEIKEVFGVWTPQEFEQRLISHGFRPLCIKPFRNRWIVEHRLKPVTKLYRFGKKGELITIPFPYTNILVVGEKSK</sequence>
<dbReference type="InterPro" id="IPR013216">
    <property type="entry name" value="Methyltransf_11"/>
</dbReference>
<organism evidence="2 3">
    <name type="scientific">Candidatus Terrybacteria bacterium RIFCSPHIGHO2_01_FULL_48_17</name>
    <dbReference type="NCBI Taxonomy" id="1802362"/>
    <lineage>
        <taxon>Bacteria</taxon>
        <taxon>Candidatus Terryibacteriota</taxon>
    </lineage>
</organism>
<gene>
    <name evidence="2" type="ORF">A2806_03460</name>
</gene>
<reference evidence="2 3" key="1">
    <citation type="journal article" date="2016" name="Nat. Commun.">
        <title>Thousands of microbial genomes shed light on interconnected biogeochemical processes in an aquifer system.</title>
        <authorList>
            <person name="Anantharaman K."/>
            <person name="Brown C.T."/>
            <person name="Hug L.A."/>
            <person name="Sharon I."/>
            <person name="Castelle C.J."/>
            <person name="Probst A.J."/>
            <person name="Thomas B.C."/>
            <person name="Singh A."/>
            <person name="Wilkins M.J."/>
            <person name="Karaoz U."/>
            <person name="Brodie E.L."/>
            <person name="Williams K.H."/>
            <person name="Hubbard S.S."/>
            <person name="Banfield J.F."/>
        </authorList>
    </citation>
    <scope>NUCLEOTIDE SEQUENCE [LARGE SCALE GENOMIC DNA]</scope>
</reference>
<dbReference type="SUPFAM" id="SSF53335">
    <property type="entry name" value="S-adenosyl-L-methionine-dependent methyltransferases"/>
    <property type="match status" value="1"/>
</dbReference>
<dbReference type="InterPro" id="IPR029063">
    <property type="entry name" value="SAM-dependent_MTases_sf"/>
</dbReference>
<dbReference type="Pfam" id="PF08241">
    <property type="entry name" value="Methyltransf_11"/>
    <property type="match status" value="1"/>
</dbReference>
<evidence type="ECO:0000259" key="1">
    <source>
        <dbReference type="Pfam" id="PF08241"/>
    </source>
</evidence>
<dbReference type="Gene3D" id="3.40.50.150">
    <property type="entry name" value="Vaccinia Virus protein VP39"/>
    <property type="match status" value="1"/>
</dbReference>
<comment type="caution">
    <text evidence="2">The sequence shown here is derived from an EMBL/GenBank/DDBJ whole genome shotgun (WGS) entry which is preliminary data.</text>
</comment>
<proteinExistence type="predicted"/>
<dbReference type="GO" id="GO:0008757">
    <property type="term" value="F:S-adenosylmethionine-dependent methyltransferase activity"/>
    <property type="evidence" value="ECO:0007669"/>
    <property type="project" value="InterPro"/>
</dbReference>
<protein>
    <recommendedName>
        <fullName evidence="1">Methyltransferase type 11 domain-containing protein</fullName>
    </recommendedName>
</protein>
<dbReference type="AlphaFoldDB" id="A0A1G2PH26"/>